<accession>A0A026WMS4</accession>
<evidence type="ECO:0000313" key="1">
    <source>
        <dbReference type="EMBL" id="EZA56956.1"/>
    </source>
</evidence>
<keyword evidence="2" id="KW-1185">Reference proteome</keyword>
<gene>
    <name evidence="1" type="ORF">X777_03140</name>
</gene>
<dbReference type="AlphaFoldDB" id="A0A026WMS4"/>
<reference evidence="1 2" key="1">
    <citation type="journal article" date="2014" name="Curr. Biol.">
        <title>The genome of the clonal raider ant Cerapachys biroi.</title>
        <authorList>
            <person name="Oxley P.R."/>
            <person name="Ji L."/>
            <person name="Fetter-Pruneda I."/>
            <person name="McKenzie S.K."/>
            <person name="Li C."/>
            <person name="Hu H."/>
            <person name="Zhang G."/>
            <person name="Kronauer D.J."/>
        </authorList>
    </citation>
    <scope>NUCLEOTIDE SEQUENCE [LARGE SCALE GENOMIC DNA]</scope>
</reference>
<evidence type="ECO:0000313" key="2">
    <source>
        <dbReference type="Proteomes" id="UP000053097"/>
    </source>
</evidence>
<sequence length="54" mass="6210">MDTIITLSRTISVEPSLLEIEYKKRQSIQENIRKGRRTERCDSARTLLSPTGAF</sequence>
<protein>
    <submittedName>
        <fullName evidence="1">Uncharacterized protein</fullName>
    </submittedName>
</protein>
<dbReference type="Proteomes" id="UP000053097">
    <property type="component" value="Unassembled WGS sequence"/>
</dbReference>
<dbReference type="EMBL" id="KK107153">
    <property type="protein sequence ID" value="EZA56956.1"/>
    <property type="molecule type" value="Genomic_DNA"/>
</dbReference>
<organism evidence="1 2">
    <name type="scientific">Ooceraea biroi</name>
    <name type="common">Clonal raider ant</name>
    <name type="synonym">Cerapachys biroi</name>
    <dbReference type="NCBI Taxonomy" id="2015173"/>
    <lineage>
        <taxon>Eukaryota</taxon>
        <taxon>Metazoa</taxon>
        <taxon>Ecdysozoa</taxon>
        <taxon>Arthropoda</taxon>
        <taxon>Hexapoda</taxon>
        <taxon>Insecta</taxon>
        <taxon>Pterygota</taxon>
        <taxon>Neoptera</taxon>
        <taxon>Endopterygota</taxon>
        <taxon>Hymenoptera</taxon>
        <taxon>Apocrita</taxon>
        <taxon>Aculeata</taxon>
        <taxon>Formicoidea</taxon>
        <taxon>Formicidae</taxon>
        <taxon>Dorylinae</taxon>
        <taxon>Ooceraea</taxon>
    </lineage>
</organism>
<name>A0A026WMS4_OOCBI</name>
<proteinExistence type="predicted"/>